<keyword evidence="3" id="KW-1185">Reference proteome</keyword>
<dbReference type="KEGG" id="splr:C0J00_06380"/>
<dbReference type="InterPro" id="IPR014001">
    <property type="entry name" value="Helicase_ATP-bd"/>
</dbReference>
<organism evidence="2 3">
    <name type="scientific">Streptococcus pluranimalium</name>
    <dbReference type="NCBI Taxonomy" id="82348"/>
    <lineage>
        <taxon>Bacteria</taxon>
        <taxon>Bacillati</taxon>
        <taxon>Bacillota</taxon>
        <taxon>Bacilli</taxon>
        <taxon>Lactobacillales</taxon>
        <taxon>Streptococcaceae</taxon>
        <taxon>Streptococcus</taxon>
    </lineage>
</organism>
<dbReference type="Proteomes" id="UP000238956">
    <property type="component" value="Chromosome"/>
</dbReference>
<reference evidence="2 3" key="1">
    <citation type="submission" date="2017-12" db="EMBL/GenBank/DDBJ databases">
        <authorList>
            <person name="Hurst M.R.H."/>
        </authorList>
    </citation>
    <scope>NUCLEOTIDE SEQUENCE [LARGE SCALE GENOMIC DNA]</scope>
    <source>
        <strain evidence="2 3">TH11417</strain>
    </source>
</reference>
<dbReference type="RefSeq" id="WP_104968086.1">
    <property type="nucleotide sequence ID" value="NZ_CP025536.1"/>
</dbReference>
<protein>
    <submittedName>
        <fullName evidence="2">DEAD/DEAH box helicase</fullName>
    </submittedName>
</protein>
<dbReference type="PANTHER" id="PTHR45629">
    <property type="entry name" value="SNF2/RAD54 FAMILY MEMBER"/>
    <property type="match status" value="1"/>
</dbReference>
<dbReference type="SUPFAM" id="SSF52540">
    <property type="entry name" value="P-loop containing nucleoside triphosphate hydrolases"/>
    <property type="match status" value="2"/>
</dbReference>
<dbReference type="SMART" id="SM00487">
    <property type="entry name" value="DEXDc"/>
    <property type="match status" value="1"/>
</dbReference>
<proteinExistence type="predicted"/>
<sequence length="446" mass="51014">MTYKPHDYQTYATEFIKSHSTACLMLEMGLGKTVITLTALWDLILDSFEVRRVLIIAPLRVAEHTWQEELKKWEHLSGLTLSVVVGSDKERRAALRKPAFLYTLNRENVVWLIDNKLFDFDMVIIDELSSFKSYQSKRFKALRRVQASTKRMVGLTGTPGNLMDLFSEIGILDGGKRLGRFITGFRDQYFLPDKRNGQVVFSYKPKEGAEDAIYDRISDMTISMKALDYLQMPERIDHEVLVEMNLKEKELYQTFKQELVVSLKDQVIDAINSASLSNKLLQLANGSVYGEEGAVLPFHDKKLEILEEMVEAMQGKPLLVAYWFKHDLKRLKERFKEARTISSSQAITDWNNGKISIGLIHPASSGHGLNLQAGGSTICWFGLTWSLELYQQLNARLWRQGQKETVIIHHLITKGTIDEEVMKRLKTKTITQDHIIEAVRVSLKGG</sequence>
<evidence type="ECO:0000259" key="1">
    <source>
        <dbReference type="PROSITE" id="PS51192"/>
    </source>
</evidence>
<keyword evidence="2" id="KW-0347">Helicase</keyword>
<gene>
    <name evidence="2" type="ORF">C0J00_06380</name>
</gene>
<keyword evidence="2" id="KW-0067">ATP-binding</keyword>
<evidence type="ECO:0000313" key="3">
    <source>
        <dbReference type="Proteomes" id="UP000238956"/>
    </source>
</evidence>
<dbReference type="GO" id="GO:0005524">
    <property type="term" value="F:ATP binding"/>
    <property type="evidence" value="ECO:0007669"/>
    <property type="project" value="InterPro"/>
</dbReference>
<dbReference type="InterPro" id="IPR027417">
    <property type="entry name" value="P-loop_NTPase"/>
</dbReference>
<dbReference type="Gene3D" id="3.40.50.10810">
    <property type="entry name" value="Tandem AAA-ATPase domain"/>
    <property type="match status" value="1"/>
</dbReference>
<dbReference type="InterPro" id="IPR050496">
    <property type="entry name" value="SNF2_RAD54_helicase_repair"/>
</dbReference>
<feature type="domain" description="Helicase ATP-binding" evidence="1">
    <location>
        <begin position="13"/>
        <end position="177"/>
    </location>
</feature>
<dbReference type="EMBL" id="CP025536">
    <property type="protein sequence ID" value="AUW96761.1"/>
    <property type="molecule type" value="Genomic_DNA"/>
</dbReference>
<dbReference type="InterPro" id="IPR000330">
    <property type="entry name" value="SNF2_N"/>
</dbReference>
<dbReference type="AlphaFoldDB" id="A0A2L0D5A3"/>
<dbReference type="Gene3D" id="3.40.50.300">
    <property type="entry name" value="P-loop containing nucleotide triphosphate hydrolases"/>
    <property type="match status" value="1"/>
</dbReference>
<dbReference type="PROSITE" id="PS51192">
    <property type="entry name" value="HELICASE_ATP_BIND_1"/>
    <property type="match status" value="1"/>
</dbReference>
<dbReference type="OrthoDB" id="9760715at2"/>
<dbReference type="GO" id="GO:0015616">
    <property type="term" value="F:DNA translocase activity"/>
    <property type="evidence" value="ECO:0007669"/>
    <property type="project" value="TreeGrafter"/>
</dbReference>
<dbReference type="InterPro" id="IPR038718">
    <property type="entry name" value="SNF2-like_sf"/>
</dbReference>
<name>A0A2L0D5A3_9STRE</name>
<accession>A0A2L0D5A3</accession>
<reference evidence="2 3" key="2">
    <citation type="submission" date="2018-02" db="EMBL/GenBank/DDBJ databases">
        <title>Whole genome sequencing analysis of Streptococcus pluranimalium isolated from cattle infected mastitis in China.</title>
        <authorList>
            <person name="Zhang J.-R."/>
            <person name="Hu G.-Z."/>
        </authorList>
    </citation>
    <scope>NUCLEOTIDE SEQUENCE [LARGE SCALE GENOMIC DNA]</scope>
    <source>
        <strain evidence="2 3">TH11417</strain>
    </source>
</reference>
<keyword evidence="2" id="KW-0547">Nucleotide-binding</keyword>
<dbReference type="PANTHER" id="PTHR45629:SF7">
    <property type="entry name" value="DNA EXCISION REPAIR PROTEIN ERCC-6-RELATED"/>
    <property type="match status" value="1"/>
</dbReference>
<dbReference type="GeneID" id="98393535"/>
<keyword evidence="2" id="KW-0378">Hydrolase</keyword>
<dbReference type="GO" id="GO:0000724">
    <property type="term" value="P:double-strand break repair via homologous recombination"/>
    <property type="evidence" value="ECO:0007669"/>
    <property type="project" value="TreeGrafter"/>
</dbReference>
<dbReference type="GO" id="GO:0004386">
    <property type="term" value="F:helicase activity"/>
    <property type="evidence" value="ECO:0007669"/>
    <property type="project" value="UniProtKB-KW"/>
</dbReference>
<evidence type="ECO:0000313" key="2">
    <source>
        <dbReference type="EMBL" id="AUW96761.1"/>
    </source>
</evidence>
<dbReference type="Pfam" id="PF00176">
    <property type="entry name" value="SNF2-rel_dom"/>
    <property type="match status" value="1"/>
</dbReference>
<dbReference type="CDD" id="cd18013">
    <property type="entry name" value="DEXQc_bact_SNF2"/>
    <property type="match status" value="1"/>
</dbReference>